<reference evidence="2" key="1">
    <citation type="journal article" date="2014" name="Int. J. Syst. Evol. Microbiol.">
        <title>Complete genome sequence of Corynebacterium casei LMG S-19264T (=DSM 44701T), isolated from a smear-ripened cheese.</title>
        <authorList>
            <consortium name="US DOE Joint Genome Institute (JGI-PGF)"/>
            <person name="Walter F."/>
            <person name="Albersmeier A."/>
            <person name="Kalinowski J."/>
            <person name="Ruckert C."/>
        </authorList>
    </citation>
    <scope>NUCLEOTIDE SEQUENCE</scope>
    <source>
        <strain evidence="2">KCTC 42651</strain>
    </source>
</reference>
<dbReference type="AlphaFoldDB" id="A0A918XX60"/>
<organism evidence="2 3">
    <name type="scientific">Thalassobaculum fulvum</name>
    <dbReference type="NCBI Taxonomy" id="1633335"/>
    <lineage>
        <taxon>Bacteria</taxon>
        <taxon>Pseudomonadati</taxon>
        <taxon>Pseudomonadota</taxon>
        <taxon>Alphaproteobacteria</taxon>
        <taxon>Rhodospirillales</taxon>
        <taxon>Thalassobaculaceae</taxon>
        <taxon>Thalassobaculum</taxon>
    </lineage>
</organism>
<keyword evidence="3" id="KW-1185">Reference proteome</keyword>
<protein>
    <submittedName>
        <fullName evidence="2">Uncharacterized protein</fullName>
    </submittedName>
</protein>
<proteinExistence type="predicted"/>
<evidence type="ECO:0000313" key="2">
    <source>
        <dbReference type="EMBL" id="GHD63194.1"/>
    </source>
</evidence>
<comment type="caution">
    <text evidence="2">The sequence shown here is derived from an EMBL/GenBank/DDBJ whole genome shotgun (WGS) entry which is preliminary data.</text>
</comment>
<accession>A0A918XX60</accession>
<evidence type="ECO:0000256" key="1">
    <source>
        <dbReference type="SAM" id="MobiDB-lite"/>
    </source>
</evidence>
<feature type="region of interest" description="Disordered" evidence="1">
    <location>
        <begin position="43"/>
        <end position="89"/>
    </location>
</feature>
<dbReference type="EMBL" id="BMZS01000016">
    <property type="protein sequence ID" value="GHD63194.1"/>
    <property type="molecule type" value="Genomic_DNA"/>
</dbReference>
<gene>
    <name evidence="2" type="ORF">GCM10017083_53060</name>
</gene>
<dbReference type="RefSeq" id="WP_189995465.1">
    <property type="nucleotide sequence ID" value="NZ_BMZS01000016.1"/>
</dbReference>
<reference evidence="2" key="2">
    <citation type="submission" date="2020-09" db="EMBL/GenBank/DDBJ databases">
        <authorList>
            <person name="Sun Q."/>
            <person name="Kim S."/>
        </authorList>
    </citation>
    <scope>NUCLEOTIDE SEQUENCE</scope>
    <source>
        <strain evidence="2">KCTC 42651</strain>
    </source>
</reference>
<evidence type="ECO:0000313" key="3">
    <source>
        <dbReference type="Proteomes" id="UP000630353"/>
    </source>
</evidence>
<name>A0A918XX60_9PROT</name>
<feature type="compositionally biased region" description="Low complexity" evidence="1">
    <location>
        <begin position="74"/>
        <end position="88"/>
    </location>
</feature>
<dbReference type="Proteomes" id="UP000630353">
    <property type="component" value="Unassembled WGS sequence"/>
</dbReference>
<sequence>MRWILFDLVVGAALVWLVWDGRNPDPLPSVRAAAAPAIPPVLPEPSVGTGPTAAVMPAPLPTPEPSAESVSGTPAPDGPVADVPAAEAPVDRRRRLQALAREAETLFLRGQE</sequence>